<evidence type="ECO:0000313" key="3">
    <source>
        <dbReference type="Proteomes" id="UP000837857"/>
    </source>
</evidence>
<protein>
    <submittedName>
        <fullName evidence="2">Uncharacterized protein</fullName>
    </submittedName>
</protein>
<dbReference type="EMBL" id="OW152819">
    <property type="protein sequence ID" value="CAH2073680.1"/>
    <property type="molecule type" value="Genomic_DNA"/>
</dbReference>
<name>A0ABN8J3G9_9NEOP</name>
<proteinExistence type="predicted"/>
<keyword evidence="3" id="KW-1185">Reference proteome</keyword>
<feature type="non-terminal residue" evidence="2">
    <location>
        <position position="115"/>
    </location>
</feature>
<dbReference type="Proteomes" id="UP000837857">
    <property type="component" value="Chromosome 7"/>
</dbReference>
<feature type="compositionally biased region" description="Basic and acidic residues" evidence="1">
    <location>
        <begin position="49"/>
        <end position="66"/>
    </location>
</feature>
<evidence type="ECO:0000313" key="2">
    <source>
        <dbReference type="EMBL" id="CAH2073680.1"/>
    </source>
</evidence>
<feature type="region of interest" description="Disordered" evidence="1">
    <location>
        <begin position="1"/>
        <end position="68"/>
    </location>
</feature>
<gene>
    <name evidence="2" type="ORF">IPOD504_LOCUS15745</name>
</gene>
<feature type="compositionally biased region" description="Polar residues" evidence="1">
    <location>
        <begin position="17"/>
        <end position="39"/>
    </location>
</feature>
<reference evidence="2" key="1">
    <citation type="submission" date="2022-03" db="EMBL/GenBank/DDBJ databases">
        <authorList>
            <person name="Martin H S."/>
        </authorList>
    </citation>
    <scope>NUCLEOTIDE SEQUENCE</scope>
</reference>
<evidence type="ECO:0000256" key="1">
    <source>
        <dbReference type="SAM" id="MobiDB-lite"/>
    </source>
</evidence>
<organism evidence="2 3">
    <name type="scientific">Iphiclides podalirius</name>
    <name type="common">scarce swallowtail</name>
    <dbReference type="NCBI Taxonomy" id="110791"/>
    <lineage>
        <taxon>Eukaryota</taxon>
        <taxon>Metazoa</taxon>
        <taxon>Ecdysozoa</taxon>
        <taxon>Arthropoda</taxon>
        <taxon>Hexapoda</taxon>
        <taxon>Insecta</taxon>
        <taxon>Pterygota</taxon>
        <taxon>Neoptera</taxon>
        <taxon>Endopterygota</taxon>
        <taxon>Lepidoptera</taxon>
        <taxon>Glossata</taxon>
        <taxon>Ditrysia</taxon>
        <taxon>Papilionoidea</taxon>
        <taxon>Papilionidae</taxon>
        <taxon>Papilioninae</taxon>
        <taxon>Iphiclides</taxon>
    </lineage>
</organism>
<accession>A0ABN8J3G9</accession>
<sequence length="115" mass="12731">MPSEPRRSRRSSLEKASPTNSQSCEQLPSSCNASKSTSPVKALYSLPERLSESSDHIDAGESEKSPRRCRSCEGILEADEKAHAQIPLPTPLDAATQTKRKKNFMDRCVNKVRLC</sequence>